<dbReference type="EMBL" id="JADCKQ010000014">
    <property type="protein sequence ID" value="MBI1495106.1"/>
    <property type="molecule type" value="Genomic_DNA"/>
</dbReference>
<dbReference type="Gene3D" id="3.40.50.12500">
    <property type="match status" value="1"/>
</dbReference>
<dbReference type="Pfam" id="PF17645">
    <property type="entry name" value="Amdase"/>
    <property type="match status" value="1"/>
</dbReference>
<keyword evidence="2" id="KW-1185">Reference proteome</keyword>
<dbReference type="PANTHER" id="PTHR40267:SF1">
    <property type="entry name" value="BLR3294 PROTEIN"/>
    <property type="match status" value="1"/>
</dbReference>
<evidence type="ECO:0000313" key="2">
    <source>
        <dbReference type="Proteomes" id="UP000640583"/>
    </source>
</evidence>
<dbReference type="InterPro" id="IPR053714">
    <property type="entry name" value="Iso_Racemase_Enz_sf"/>
</dbReference>
<dbReference type="RefSeq" id="WP_228849828.1">
    <property type="nucleotide sequence ID" value="NZ_JADCKQ010000014.1"/>
</dbReference>
<reference evidence="1" key="1">
    <citation type="submission" date="2020-10" db="EMBL/GenBank/DDBJ databases">
        <title>Paenihalocynthiibacter styelae gen. nov., sp. nov., isolated from stalked sea squirt Styela clava.</title>
        <authorList>
            <person name="Kim Y.-O."/>
            <person name="Yoon J.-H."/>
        </authorList>
    </citation>
    <scope>NUCLEOTIDE SEQUENCE</scope>
    <source>
        <strain evidence="1">MYP1-1</strain>
    </source>
</reference>
<dbReference type="AlphaFoldDB" id="A0A8J7IQ51"/>
<comment type="caution">
    <text evidence="1">The sequence shown here is derived from an EMBL/GenBank/DDBJ whole genome shotgun (WGS) entry which is preliminary data.</text>
</comment>
<dbReference type="PANTHER" id="PTHR40267">
    <property type="entry name" value="BLR3294 PROTEIN"/>
    <property type="match status" value="1"/>
</dbReference>
<name>A0A8J7IQ51_9RHOB</name>
<gene>
    <name evidence="1" type="ORF">H1D41_15790</name>
</gene>
<sequence>MTYETRTRAKIGVLVPFTNTNLEADMDLMRCPDTTVHFQRMGGYDVDEIPGSDQMAGLGASDISHDLRMISGVRPDVVLYGCTSATLTHGPSFDADLARDIKAGSGAKCFTAAGALVAAIQALGVTKVGFSSPYLGEINVQAQDFLRANGIETVKCADVGRELGNYGQGELTPDEVYDLACQADDPAAEAIVLSCTDMRSVEAVTRIEAALGKPVVTSNQAMMFAVAKALSLPRHDGLPGRLFDLLQG</sequence>
<dbReference type="Proteomes" id="UP000640583">
    <property type="component" value="Unassembled WGS sequence"/>
</dbReference>
<dbReference type="PIRSF" id="PIRSF015736">
    <property type="entry name" value="MI"/>
    <property type="match status" value="1"/>
</dbReference>
<evidence type="ECO:0000313" key="1">
    <source>
        <dbReference type="EMBL" id="MBI1495106.1"/>
    </source>
</evidence>
<accession>A0A8J7IQ51</accession>
<dbReference type="InterPro" id="IPR026286">
    <property type="entry name" value="MaiA/AMDase"/>
</dbReference>
<protein>
    <submittedName>
        <fullName evidence="1">Asp/Glu racemase</fullName>
    </submittedName>
</protein>
<organism evidence="1 2">
    <name type="scientific">Halocynthiibacter styelae</name>
    <dbReference type="NCBI Taxonomy" id="2761955"/>
    <lineage>
        <taxon>Bacteria</taxon>
        <taxon>Pseudomonadati</taxon>
        <taxon>Pseudomonadota</taxon>
        <taxon>Alphaproteobacteria</taxon>
        <taxon>Rhodobacterales</taxon>
        <taxon>Paracoccaceae</taxon>
        <taxon>Halocynthiibacter</taxon>
    </lineage>
</organism>
<proteinExistence type="predicted"/>